<evidence type="ECO:0000313" key="2">
    <source>
        <dbReference type="EMBL" id="CUS36415.1"/>
    </source>
</evidence>
<feature type="domain" description="Cadherin-like beta-sandwich-like" evidence="1">
    <location>
        <begin position="140"/>
        <end position="231"/>
    </location>
</feature>
<dbReference type="RefSeq" id="WP_090898003.1">
    <property type="nucleotide sequence ID" value="NZ_CZPZ01000016.1"/>
</dbReference>
<organism evidence="2 3">
    <name type="scientific">Candidatus Nitrospira nitrificans</name>
    <dbReference type="NCBI Taxonomy" id="1742973"/>
    <lineage>
        <taxon>Bacteria</taxon>
        <taxon>Pseudomonadati</taxon>
        <taxon>Nitrospirota</taxon>
        <taxon>Nitrospiria</taxon>
        <taxon>Nitrospirales</taxon>
        <taxon>Nitrospiraceae</taxon>
        <taxon>Nitrospira</taxon>
    </lineage>
</organism>
<dbReference type="OrthoDB" id="2663432at2"/>
<feature type="domain" description="Cadherin-like beta-sandwich-like" evidence="1">
    <location>
        <begin position="240"/>
        <end position="329"/>
    </location>
</feature>
<sequence>MGRSFTIAVQYLASSLILMMGLNLVGCSDSASVNPVVELASLIVTTGTTDATLQPSFHPATTNYTVDLSTNLTSVTVTAQPAVTGDSVTINGEATTSRPIPLGGAGTTTPVNIVVSESGTNSRTYTILLTKADLTGNNSLRSLSISPSALNPRFDRNTLSYEVAVASTVDSMRVTPALDDPAATMTVNGQPATSGQAHTIPLRDPGLSTILTITVTAQNGTPKTYTVVVTRAALGGNNNLQSLTVSPSRLDPAFSPSRTSYTVNVDGRVDSIAVTAAPQDANARMTIDGQETRSRSIPLPVGPSDTEIEILVTAPNGTQKTYLITVSREALSGNNNLSALTVTPGALAPAFTPDQLTYTVDVATGVSRLTVTATVQDSNAGLLIDGQGISSGQPREISPLAPPGSDTVITILVRAPSGAEKTYRVTVKRPLPSSDAALSALTVSAGILNPGFAAGTPTYTVTVPAGVDSMTVTATKSDPNAVLSSSGSVIAPAGTLTGSVSGSLGLGTTTLFTLAVSAQDGVSTRQYTITVFRDSR</sequence>
<reference evidence="3" key="1">
    <citation type="submission" date="2015-10" db="EMBL/GenBank/DDBJ databases">
        <authorList>
            <person name="Luecker S."/>
            <person name="Luecker S."/>
        </authorList>
    </citation>
    <scope>NUCLEOTIDE SEQUENCE [LARGE SCALE GENOMIC DNA]</scope>
</reference>
<gene>
    <name evidence="2" type="ORF">COMA2_230022</name>
</gene>
<dbReference type="STRING" id="1742973.COMA2_230022"/>
<keyword evidence="3" id="KW-1185">Reference proteome</keyword>
<protein>
    <recommendedName>
        <fullName evidence="1">Cadherin-like beta-sandwich-like domain-containing protein</fullName>
    </recommendedName>
</protein>
<feature type="domain" description="Cadherin-like beta-sandwich-like" evidence="1">
    <location>
        <begin position="49"/>
        <end position="130"/>
    </location>
</feature>
<name>A0A0S4LGQ6_9BACT</name>
<dbReference type="Proteomes" id="UP000198736">
    <property type="component" value="Unassembled WGS sequence"/>
</dbReference>
<dbReference type="EMBL" id="CZPZ01000016">
    <property type="protein sequence ID" value="CUS36415.1"/>
    <property type="molecule type" value="Genomic_DNA"/>
</dbReference>
<feature type="domain" description="Cadherin-like beta-sandwich-like" evidence="1">
    <location>
        <begin position="337"/>
        <end position="429"/>
    </location>
</feature>
<dbReference type="Pfam" id="PF12733">
    <property type="entry name" value="Cadherin-like"/>
    <property type="match status" value="5"/>
</dbReference>
<feature type="domain" description="Cadherin-like beta-sandwich-like" evidence="1">
    <location>
        <begin position="438"/>
        <end position="533"/>
    </location>
</feature>
<evidence type="ECO:0000313" key="3">
    <source>
        <dbReference type="Proteomes" id="UP000198736"/>
    </source>
</evidence>
<proteinExistence type="predicted"/>
<evidence type="ECO:0000259" key="1">
    <source>
        <dbReference type="Pfam" id="PF12733"/>
    </source>
</evidence>
<accession>A0A0S4LGQ6</accession>
<dbReference type="AlphaFoldDB" id="A0A0S4LGQ6"/>
<dbReference type="InterPro" id="IPR025883">
    <property type="entry name" value="Cadherin-like_domain"/>
</dbReference>